<dbReference type="InterPro" id="IPR051506">
    <property type="entry name" value="ATOS_Transcription_Regulators"/>
</dbReference>
<sequence length="649" mass="69668">MPSYMQTQYSPLEQLPKTTPTHSSSPSPSLTPTLHNLSDAISGEAPASSLNFAAAPAAVGLAIQRPHSALHTGNFSAEAIHPYPNPQPSAPIPCSWNGVAGSSQPIGLEPLQTNAFPARRRSSVCRNSLVFMPPTSPLAQSASPDDIVDRLPLSVGQIALSGSTASKSGRSLELRRSSFSHTMSSSRSVHIQWFRSPADKKGSGLSLSASVGASSVFIDPVASLRQTPLSISPPFPHQHHNHSINHSLSHCHHPSSRRLSSTDHAPLVGSYEESLLRGRMSTVPSRPLTFNAQIGVLGRGNCKPSLRCPAHVTLPFHAVFYDYPSKARDSRGTGVGSGGIADDGGPSPYVGTVDLENSLLAYGAQSQQKTGEQRRKKTKAHSEDTATRAPPGGSYRIPEVGQLQIIIKNPHKTAIKLFLVPYDLTGMQPGTKTFVRQRCYSLGPSASPIASGGSGQASGPLQAHNRPVLRYLVHANICCPAKGRFYLHKDLRLVFANRVPDSHEKLRTEMTSPEPRFSAYRPTRSSELGTARSTKARHGRTRSYGDVFSQTLARLGDGGGDHGVDMRSPQDAHLGSKTYADAVESPSETSPSILPEASKTWEYQKLSPDKVSSRVGSLAPQSLLSWGLWSMNSVQDEEDKKEKVDNAPA</sequence>
<evidence type="ECO:0000256" key="1">
    <source>
        <dbReference type="SAM" id="MobiDB-lite"/>
    </source>
</evidence>
<accession>A0ABR3Z6T1</accession>
<feature type="compositionally biased region" description="Basic residues" evidence="1">
    <location>
        <begin position="238"/>
        <end position="256"/>
    </location>
</feature>
<keyword evidence="4" id="KW-1185">Reference proteome</keyword>
<gene>
    <name evidence="3" type="ORF">Cpir12675_003019</name>
</gene>
<dbReference type="SMART" id="SM01177">
    <property type="entry name" value="DUF4210"/>
    <property type="match status" value="1"/>
</dbReference>
<feature type="region of interest" description="Disordered" evidence="1">
    <location>
        <begin position="1"/>
        <end position="40"/>
    </location>
</feature>
<dbReference type="InterPro" id="IPR025261">
    <property type="entry name" value="Atos-like_cons_dom"/>
</dbReference>
<feature type="domain" description="Atos-like conserved" evidence="2">
    <location>
        <begin position="267"/>
        <end position="350"/>
    </location>
</feature>
<dbReference type="PANTHER" id="PTHR13199">
    <property type="entry name" value="GH03947P"/>
    <property type="match status" value="1"/>
</dbReference>
<proteinExistence type="predicted"/>
<protein>
    <recommendedName>
        <fullName evidence="2">Atos-like conserved domain-containing protein</fullName>
    </recommendedName>
</protein>
<dbReference type="Pfam" id="PF13915">
    <property type="entry name" value="DUF4210"/>
    <property type="match status" value="1"/>
</dbReference>
<reference evidence="3 4" key="1">
    <citation type="journal article" date="2024" name="IMA Fungus">
        <title>IMA Genome - F19 : A genome assembly and annotation guide to empower mycologists, including annotated draft genome sequences of Ceratocystis pirilliformis, Diaporthe australafricana, Fusarium ophioides, Paecilomyces lecythidis, and Sporothrix stenoceras.</title>
        <authorList>
            <person name="Aylward J."/>
            <person name="Wilson A.M."/>
            <person name="Visagie C.M."/>
            <person name="Spraker J."/>
            <person name="Barnes I."/>
            <person name="Buitendag C."/>
            <person name="Ceriani C."/>
            <person name="Del Mar Angel L."/>
            <person name="du Plessis D."/>
            <person name="Fuchs T."/>
            <person name="Gasser K."/>
            <person name="Kramer D."/>
            <person name="Li W."/>
            <person name="Munsamy K."/>
            <person name="Piso A."/>
            <person name="Price J.L."/>
            <person name="Sonnekus B."/>
            <person name="Thomas C."/>
            <person name="van der Nest A."/>
            <person name="van Dijk A."/>
            <person name="van Heerden A."/>
            <person name="van Vuuren N."/>
            <person name="Yilmaz N."/>
            <person name="Duong T.A."/>
            <person name="van der Merwe N.A."/>
            <person name="Wingfield M.J."/>
            <person name="Wingfield B.D."/>
        </authorList>
    </citation>
    <scope>NUCLEOTIDE SEQUENCE [LARGE SCALE GENOMIC DNA]</scope>
    <source>
        <strain evidence="3 4">CMW 12675</strain>
    </source>
</reference>
<dbReference type="PANTHER" id="PTHR13199:SF11">
    <property type="entry name" value="PROTEIN ATOSSA"/>
    <property type="match status" value="1"/>
</dbReference>
<dbReference type="Pfam" id="PF13889">
    <property type="entry name" value="Chromosome_seg"/>
    <property type="match status" value="1"/>
</dbReference>
<feature type="region of interest" description="Disordered" evidence="1">
    <location>
        <begin position="508"/>
        <end position="542"/>
    </location>
</feature>
<evidence type="ECO:0000259" key="2">
    <source>
        <dbReference type="SMART" id="SM01177"/>
    </source>
</evidence>
<feature type="region of interest" description="Disordered" evidence="1">
    <location>
        <begin position="238"/>
        <end position="263"/>
    </location>
</feature>
<feature type="compositionally biased region" description="Polar residues" evidence="1">
    <location>
        <begin position="1"/>
        <end position="11"/>
    </location>
</feature>
<feature type="compositionally biased region" description="Low complexity" evidence="1">
    <location>
        <begin position="15"/>
        <end position="34"/>
    </location>
</feature>
<evidence type="ECO:0000313" key="3">
    <source>
        <dbReference type="EMBL" id="KAL1895979.1"/>
    </source>
</evidence>
<feature type="region of interest" description="Disordered" evidence="1">
    <location>
        <begin position="363"/>
        <end position="394"/>
    </location>
</feature>
<feature type="compositionally biased region" description="Basic and acidic residues" evidence="1">
    <location>
        <begin position="638"/>
        <end position="649"/>
    </location>
</feature>
<dbReference type="Proteomes" id="UP001583280">
    <property type="component" value="Unassembled WGS sequence"/>
</dbReference>
<name>A0ABR3Z6T1_9PEZI</name>
<dbReference type="InterPro" id="IPR033473">
    <property type="entry name" value="Atos-like_C"/>
</dbReference>
<organism evidence="3 4">
    <name type="scientific">Ceratocystis pirilliformis</name>
    <dbReference type="NCBI Taxonomy" id="259994"/>
    <lineage>
        <taxon>Eukaryota</taxon>
        <taxon>Fungi</taxon>
        <taxon>Dikarya</taxon>
        <taxon>Ascomycota</taxon>
        <taxon>Pezizomycotina</taxon>
        <taxon>Sordariomycetes</taxon>
        <taxon>Hypocreomycetidae</taxon>
        <taxon>Microascales</taxon>
        <taxon>Ceratocystidaceae</taxon>
        <taxon>Ceratocystis</taxon>
    </lineage>
</organism>
<feature type="compositionally biased region" description="Polar residues" evidence="1">
    <location>
        <begin position="523"/>
        <end position="533"/>
    </location>
</feature>
<evidence type="ECO:0000313" key="4">
    <source>
        <dbReference type="Proteomes" id="UP001583280"/>
    </source>
</evidence>
<feature type="region of interest" description="Disordered" evidence="1">
    <location>
        <begin position="630"/>
        <end position="649"/>
    </location>
</feature>
<dbReference type="EMBL" id="JAWDJO010000065">
    <property type="protein sequence ID" value="KAL1895979.1"/>
    <property type="molecule type" value="Genomic_DNA"/>
</dbReference>
<comment type="caution">
    <text evidence="3">The sequence shown here is derived from an EMBL/GenBank/DDBJ whole genome shotgun (WGS) entry which is preliminary data.</text>
</comment>